<accession>A0A2H0KS87</accession>
<dbReference type="Pfam" id="PF08241">
    <property type="entry name" value="Methyltransf_11"/>
    <property type="match status" value="1"/>
</dbReference>
<dbReference type="SUPFAM" id="SSF53335">
    <property type="entry name" value="S-adenosyl-L-methionine-dependent methyltransferases"/>
    <property type="match status" value="1"/>
</dbReference>
<dbReference type="GO" id="GO:0008757">
    <property type="term" value="F:S-adenosylmethionine-dependent methyltransferase activity"/>
    <property type="evidence" value="ECO:0007669"/>
    <property type="project" value="InterPro"/>
</dbReference>
<dbReference type="AlphaFoldDB" id="A0A2H0KS87"/>
<evidence type="ECO:0000313" key="3">
    <source>
        <dbReference type="Proteomes" id="UP000231550"/>
    </source>
</evidence>
<dbReference type="EMBL" id="PCVN01000096">
    <property type="protein sequence ID" value="PIQ74145.1"/>
    <property type="molecule type" value="Genomic_DNA"/>
</dbReference>
<evidence type="ECO:0000313" key="2">
    <source>
        <dbReference type="EMBL" id="PIQ74145.1"/>
    </source>
</evidence>
<dbReference type="Gene3D" id="3.40.50.150">
    <property type="entry name" value="Vaccinia Virus protein VP39"/>
    <property type="match status" value="1"/>
</dbReference>
<evidence type="ECO:0000259" key="1">
    <source>
        <dbReference type="Pfam" id="PF08241"/>
    </source>
</evidence>
<dbReference type="Proteomes" id="UP000231550">
    <property type="component" value="Unassembled WGS sequence"/>
</dbReference>
<sequence length="153" mass="16849">MFDNSTSNKEPLLEPLLYKLRVRKVVGNIPRGGKVCDICCDANGRFLFGIKDIIGEGVGIDKDVKALSDGNISLRRVELEKTIELKSESFDCITLLAAIEHLSYQQEIIRECFRILKPGGDIADHHSLAGSQKSSGVPCFQIGHCFVERSEGA</sequence>
<proteinExistence type="predicted"/>
<name>A0A2H0KS87_9BACT</name>
<dbReference type="InterPro" id="IPR029063">
    <property type="entry name" value="SAM-dependent_MTases_sf"/>
</dbReference>
<feature type="domain" description="Methyltransferase type 11" evidence="1">
    <location>
        <begin position="56"/>
        <end position="122"/>
    </location>
</feature>
<reference evidence="2 3" key="1">
    <citation type="submission" date="2017-09" db="EMBL/GenBank/DDBJ databases">
        <title>Depth-based differentiation of microbial function through sediment-hosted aquifers and enrichment of novel symbionts in the deep terrestrial subsurface.</title>
        <authorList>
            <person name="Probst A.J."/>
            <person name="Ladd B."/>
            <person name="Jarett J.K."/>
            <person name="Geller-Mcgrath D.E."/>
            <person name="Sieber C.M."/>
            <person name="Emerson J.B."/>
            <person name="Anantharaman K."/>
            <person name="Thomas B.C."/>
            <person name="Malmstrom R."/>
            <person name="Stieglmeier M."/>
            <person name="Klingl A."/>
            <person name="Woyke T."/>
            <person name="Ryan C.M."/>
            <person name="Banfield J.F."/>
        </authorList>
    </citation>
    <scope>NUCLEOTIDE SEQUENCE [LARGE SCALE GENOMIC DNA]</scope>
    <source>
        <strain evidence="2">CG11_big_fil_rev_8_21_14_0_20_44_10</strain>
    </source>
</reference>
<protein>
    <recommendedName>
        <fullName evidence="1">Methyltransferase type 11 domain-containing protein</fullName>
    </recommendedName>
</protein>
<comment type="caution">
    <text evidence="2">The sequence shown here is derived from an EMBL/GenBank/DDBJ whole genome shotgun (WGS) entry which is preliminary data.</text>
</comment>
<gene>
    <name evidence="2" type="ORF">COV85_03740</name>
</gene>
<organism evidence="2 3">
    <name type="scientific">Candidatus Portnoybacteria bacterium CG11_big_fil_rev_8_21_14_0_20_44_10</name>
    <dbReference type="NCBI Taxonomy" id="1974818"/>
    <lineage>
        <taxon>Bacteria</taxon>
        <taxon>Candidatus Portnoyibacteriota</taxon>
    </lineage>
</organism>
<dbReference type="InterPro" id="IPR013216">
    <property type="entry name" value="Methyltransf_11"/>
</dbReference>
<dbReference type="CDD" id="cd02440">
    <property type="entry name" value="AdoMet_MTases"/>
    <property type="match status" value="1"/>
</dbReference>